<feature type="domain" description="HTH lysR-type" evidence="5">
    <location>
        <begin position="8"/>
        <end position="65"/>
    </location>
</feature>
<evidence type="ECO:0000256" key="2">
    <source>
        <dbReference type="ARBA" id="ARBA00023015"/>
    </source>
</evidence>
<gene>
    <name evidence="6" type="ORF">CU102_19730</name>
</gene>
<sequence length="311" mass="34683">MNRRRKLPPLTALTAFEAAARLASFTRAANELGVTQAAVSRQIHLLEEQFGFPLFVRLHRKIELTGKGKTLSAAAGDAFDLIAGSVAEISREGPSDELTIAATVAFSHFWLLPRISEFSRQHPEINLRIVTQDNMPNIESGELDIAIRFGSGMWADGQAELLFDDEIFPICSPDYERTNARIVTPDDLTAHPLITNDVDDPTWIGWTEWLAAFSVKAPKKTLGFRCSFYTEAIYAALNGQGIALGWRRLVEDLLAQNRLVRVTDAAVKTRNAYFVILPKRRRHPEAAGLFLSWLKNESHLPSVATRISKTD</sequence>
<dbReference type="GO" id="GO:0003700">
    <property type="term" value="F:DNA-binding transcription factor activity"/>
    <property type="evidence" value="ECO:0007669"/>
    <property type="project" value="InterPro"/>
</dbReference>
<comment type="caution">
    <text evidence="6">The sequence shown here is derived from an EMBL/GenBank/DDBJ whole genome shotgun (WGS) entry which is preliminary data.</text>
</comment>
<dbReference type="InterPro" id="IPR036390">
    <property type="entry name" value="WH_DNA-bd_sf"/>
</dbReference>
<organism evidence="6 7">
    <name type="scientific">Phyllobacterium brassicacearum</name>
    <dbReference type="NCBI Taxonomy" id="314235"/>
    <lineage>
        <taxon>Bacteria</taxon>
        <taxon>Pseudomonadati</taxon>
        <taxon>Pseudomonadota</taxon>
        <taxon>Alphaproteobacteria</taxon>
        <taxon>Hyphomicrobiales</taxon>
        <taxon>Phyllobacteriaceae</taxon>
        <taxon>Phyllobacterium</taxon>
    </lineage>
</organism>
<dbReference type="PANTHER" id="PTHR30537">
    <property type="entry name" value="HTH-TYPE TRANSCRIPTIONAL REGULATOR"/>
    <property type="match status" value="1"/>
</dbReference>
<reference evidence="7" key="1">
    <citation type="submission" date="2017-11" db="EMBL/GenBank/DDBJ databases">
        <authorList>
            <person name="Kuznetsova I."/>
            <person name="Sazanova A."/>
            <person name="Chirak E."/>
            <person name="Safronova V."/>
            <person name="Willems A."/>
        </authorList>
    </citation>
    <scope>NUCLEOTIDE SEQUENCE [LARGE SCALE GENOMIC DNA]</scope>
    <source>
        <strain evidence="7">STM 196</strain>
    </source>
</reference>
<dbReference type="EMBL" id="PGGO01000016">
    <property type="protein sequence ID" value="PSH65715.1"/>
    <property type="molecule type" value="Genomic_DNA"/>
</dbReference>
<dbReference type="InterPro" id="IPR036388">
    <property type="entry name" value="WH-like_DNA-bd_sf"/>
</dbReference>
<dbReference type="Pfam" id="PF00126">
    <property type="entry name" value="HTH_1"/>
    <property type="match status" value="1"/>
</dbReference>
<keyword evidence="3" id="KW-0238">DNA-binding</keyword>
<dbReference type="GO" id="GO:0003677">
    <property type="term" value="F:DNA binding"/>
    <property type="evidence" value="ECO:0007669"/>
    <property type="project" value="UniProtKB-KW"/>
</dbReference>
<dbReference type="AlphaFoldDB" id="A0A2P7BGZ0"/>
<keyword evidence="4" id="KW-0804">Transcription</keyword>
<keyword evidence="2" id="KW-0805">Transcription regulation</keyword>
<accession>A0A2P7BGZ0</accession>
<dbReference type="PRINTS" id="PR00039">
    <property type="entry name" value="HTHLYSR"/>
</dbReference>
<dbReference type="OrthoDB" id="9804958at2"/>
<dbReference type="PROSITE" id="PS50931">
    <property type="entry name" value="HTH_LYSR"/>
    <property type="match status" value="1"/>
</dbReference>
<dbReference type="CDD" id="cd08432">
    <property type="entry name" value="PBP2_GcdR_TrpI_HvrB_AmpR_like"/>
    <property type="match status" value="1"/>
</dbReference>
<name>A0A2P7BGZ0_9HYPH</name>
<protein>
    <submittedName>
        <fullName evidence="6">LysR family transcriptional regulator</fullName>
    </submittedName>
</protein>
<dbReference type="Gene3D" id="3.40.190.10">
    <property type="entry name" value="Periplasmic binding protein-like II"/>
    <property type="match status" value="2"/>
</dbReference>
<dbReference type="Pfam" id="PF03466">
    <property type="entry name" value="LysR_substrate"/>
    <property type="match status" value="1"/>
</dbReference>
<dbReference type="Gene3D" id="1.10.10.10">
    <property type="entry name" value="Winged helix-like DNA-binding domain superfamily/Winged helix DNA-binding domain"/>
    <property type="match status" value="1"/>
</dbReference>
<dbReference type="SUPFAM" id="SSF53850">
    <property type="entry name" value="Periplasmic binding protein-like II"/>
    <property type="match status" value="1"/>
</dbReference>
<dbReference type="Proteomes" id="UP000241444">
    <property type="component" value="Unassembled WGS sequence"/>
</dbReference>
<dbReference type="SUPFAM" id="SSF46785">
    <property type="entry name" value="Winged helix' DNA-binding domain"/>
    <property type="match status" value="1"/>
</dbReference>
<dbReference type="InterPro" id="IPR000847">
    <property type="entry name" value="LysR_HTH_N"/>
</dbReference>
<evidence type="ECO:0000256" key="4">
    <source>
        <dbReference type="ARBA" id="ARBA00023163"/>
    </source>
</evidence>
<comment type="similarity">
    <text evidence="1">Belongs to the LysR transcriptional regulatory family.</text>
</comment>
<dbReference type="InterPro" id="IPR058163">
    <property type="entry name" value="LysR-type_TF_proteobact-type"/>
</dbReference>
<keyword evidence="7" id="KW-1185">Reference proteome</keyword>
<evidence type="ECO:0000313" key="6">
    <source>
        <dbReference type="EMBL" id="PSH65715.1"/>
    </source>
</evidence>
<dbReference type="PANTHER" id="PTHR30537:SF5">
    <property type="entry name" value="HTH-TYPE TRANSCRIPTIONAL ACTIVATOR TTDR-RELATED"/>
    <property type="match status" value="1"/>
</dbReference>
<evidence type="ECO:0000256" key="1">
    <source>
        <dbReference type="ARBA" id="ARBA00009437"/>
    </source>
</evidence>
<proteinExistence type="inferred from homology"/>
<dbReference type="RefSeq" id="WP_106712809.1">
    <property type="nucleotide sequence ID" value="NZ_PGGO01000016.1"/>
</dbReference>
<evidence type="ECO:0000259" key="5">
    <source>
        <dbReference type="PROSITE" id="PS50931"/>
    </source>
</evidence>
<evidence type="ECO:0000256" key="3">
    <source>
        <dbReference type="ARBA" id="ARBA00023125"/>
    </source>
</evidence>
<evidence type="ECO:0000313" key="7">
    <source>
        <dbReference type="Proteomes" id="UP000241444"/>
    </source>
</evidence>
<dbReference type="InterPro" id="IPR005119">
    <property type="entry name" value="LysR_subst-bd"/>
</dbReference>